<keyword evidence="5" id="KW-0812">Transmembrane</keyword>
<protein>
    <submittedName>
        <fullName evidence="9">Sigma-70 region 2</fullName>
    </submittedName>
</protein>
<evidence type="ECO:0000256" key="4">
    <source>
        <dbReference type="ARBA" id="ARBA00023163"/>
    </source>
</evidence>
<dbReference type="InterPro" id="IPR013325">
    <property type="entry name" value="RNA_pol_sigma_r2"/>
</dbReference>
<dbReference type="Proteomes" id="UP000070093">
    <property type="component" value="Unassembled WGS sequence"/>
</dbReference>
<evidence type="ECO:0000256" key="1">
    <source>
        <dbReference type="ARBA" id="ARBA00010641"/>
    </source>
</evidence>
<dbReference type="InterPro" id="IPR025665">
    <property type="entry name" value="Beta-barrel_OMP_2"/>
</dbReference>
<feature type="domain" description="RNA polymerase sigma factor 70 region 4 type 2" evidence="7">
    <location>
        <begin position="130"/>
        <end position="182"/>
    </location>
</feature>
<evidence type="ECO:0000256" key="2">
    <source>
        <dbReference type="ARBA" id="ARBA00023015"/>
    </source>
</evidence>
<dbReference type="STRING" id="28125.HMPREF3202_01396"/>
<dbReference type="InterPro" id="IPR013324">
    <property type="entry name" value="RNA_pol_sigma_r3/r4-like"/>
</dbReference>
<dbReference type="Pfam" id="PF13568">
    <property type="entry name" value="OMP_b-brl_2"/>
    <property type="match status" value="1"/>
</dbReference>
<dbReference type="PATRIC" id="fig|28125.4.peg.1380"/>
<keyword evidence="2" id="KW-0805">Transcription regulation</keyword>
<dbReference type="InterPro" id="IPR014284">
    <property type="entry name" value="RNA_pol_sigma-70_dom"/>
</dbReference>
<accession>A0A137SVI0</accession>
<evidence type="ECO:0000256" key="5">
    <source>
        <dbReference type="SAM" id="Phobius"/>
    </source>
</evidence>
<feature type="non-terminal residue" evidence="9">
    <location>
        <position position="1"/>
    </location>
</feature>
<keyword evidence="4" id="KW-0804">Transcription</keyword>
<dbReference type="Pfam" id="PF08281">
    <property type="entry name" value="Sigma70_r4_2"/>
    <property type="match status" value="1"/>
</dbReference>
<dbReference type="GO" id="GO:0003677">
    <property type="term" value="F:DNA binding"/>
    <property type="evidence" value="ECO:0007669"/>
    <property type="project" value="InterPro"/>
</dbReference>
<dbReference type="SUPFAM" id="SSF88946">
    <property type="entry name" value="Sigma2 domain of RNA polymerase sigma factors"/>
    <property type="match status" value="1"/>
</dbReference>
<evidence type="ECO:0000259" key="7">
    <source>
        <dbReference type="Pfam" id="PF08281"/>
    </source>
</evidence>
<comment type="similarity">
    <text evidence="1">Belongs to the sigma-70 factor family. ECF subfamily.</text>
</comment>
<feature type="transmembrane region" description="Helical" evidence="5">
    <location>
        <begin position="186"/>
        <end position="205"/>
    </location>
</feature>
<dbReference type="EMBL" id="LTAG01000074">
    <property type="protein sequence ID" value="KXO16399.1"/>
    <property type="molecule type" value="Genomic_DNA"/>
</dbReference>
<comment type="caution">
    <text evidence="9">The sequence shown here is derived from an EMBL/GenBank/DDBJ whole genome shotgun (WGS) entry which is preliminary data.</text>
</comment>
<proteinExistence type="inferred from homology"/>
<sequence>LTRKNTAELRKRKSISMKVDVDINACKQGERKALGNLYKAYSDRLLRICQHYVTDESTAEDILHDAFIIIFTSIKSLKDNSKLEGWMITIVRNLSLRYLQSTEKDDIPLSSLGIEFLSEEDEEEKNIELELLLSAIESLPEGNREIFKLSVLDGLSHKEIGELLGINPHSSSSQLVRAKKMLRTILMNYWMLFLLPILIPVYIYFVTKDKTVGTSEHKQTAVTTHKELPGRVLKESASQKIVQPRYSIPSSISTNNNDERALAEMATSTEKISSRMITDSVESEQQTVVFHVDSIQKQLVIKGISTKDSVLRIPQITEEKMMALNESMSPSVSNKKKYPWTFKFGYSSNAGANGAMSNLNYLSVVDYANGGASAKLYTWDDYVNYLVRNNALMDSVERAKMSWIAQNNATEDNASLGEKAHHYRPKTFSLSLNKQLSSHWTFGTGLTYTRMKSDFESEFHGATLLKTQKIDYVGIPLQLTYRIWSKGRFNAYTTGGVTFEMPVHSSLDKKYIITSDSSYTLKGDIKPRYQWSVNLGIGVQYRLFKPFSLYLEPNMFYYFWNGSDLETYRTEHPFIITVPFGLRLTW</sequence>
<dbReference type="NCBIfam" id="TIGR02937">
    <property type="entry name" value="sigma70-ECF"/>
    <property type="match status" value="1"/>
</dbReference>
<dbReference type="Gene3D" id="1.10.1740.10">
    <property type="match status" value="1"/>
</dbReference>
<dbReference type="InterPro" id="IPR013249">
    <property type="entry name" value="RNA_pol_sigma70_r4_t2"/>
</dbReference>
<reference evidence="9 10" key="1">
    <citation type="submission" date="2016-02" db="EMBL/GenBank/DDBJ databases">
        <authorList>
            <person name="Wen L."/>
            <person name="He K."/>
            <person name="Yang H."/>
        </authorList>
    </citation>
    <scope>NUCLEOTIDE SEQUENCE [LARGE SCALE GENOMIC DNA]</scope>
    <source>
        <strain evidence="9 10">GED7880</strain>
    </source>
</reference>
<keyword evidence="3" id="KW-0731">Sigma factor</keyword>
<organism evidence="9 10">
    <name type="scientific">Prevotella bivia</name>
    <dbReference type="NCBI Taxonomy" id="28125"/>
    <lineage>
        <taxon>Bacteria</taxon>
        <taxon>Pseudomonadati</taxon>
        <taxon>Bacteroidota</taxon>
        <taxon>Bacteroidia</taxon>
        <taxon>Bacteroidales</taxon>
        <taxon>Prevotellaceae</taxon>
        <taxon>Prevotella</taxon>
    </lineage>
</organism>
<evidence type="ECO:0000313" key="9">
    <source>
        <dbReference type="EMBL" id="KXO16399.1"/>
    </source>
</evidence>
<keyword evidence="5" id="KW-1133">Transmembrane helix</keyword>
<dbReference type="PANTHER" id="PTHR43133">
    <property type="entry name" value="RNA POLYMERASE ECF-TYPE SIGMA FACTO"/>
    <property type="match status" value="1"/>
</dbReference>
<dbReference type="AlphaFoldDB" id="A0A137SVI0"/>
<dbReference type="InterPro" id="IPR036388">
    <property type="entry name" value="WH-like_DNA-bd_sf"/>
</dbReference>
<dbReference type="Pfam" id="PF04542">
    <property type="entry name" value="Sigma70_r2"/>
    <property type="match status" value="1"/>
</dbReference>
<dbReference type="SUPFAM" id="SSF56925">
    <property type="entry name" value="OMPA-like"/>
    <property type="match status" value="1"/>
</dbReference>
<evidence type="ECO:0000313" key="10">
    <source>
        <dbReference type="Proteomes" id="UP000070093"/>
    </source>
</evidence>
<dbReference type="eggNOG" id="COG1595">
    <property type="taxonomic scope" value="Bacteria"/>
</dbReference>
<dbReference type="CDD" id="cd06171">
    <property type="entry name" value="Sigma70_r4"/>
    <property type="match status" value="1"/>
</dbReference>
<gene>
    <name evidence="9" type="ORF">HMPREF3202_01396</name>
</gene>
<dbReference type="SUPFAM" id="SSF88659">
    <property type="entry name" value="Sigma3 and sigma4 domains of RNA polymerase sigma factors"/>
    <property type="match status" value="1"/>
</dbReference>
<dbReference type="GO" id="GO:0006352">
    <property type="term" value="P:DNA-templated transcription initiation"/>
    <property type="evidence" value="ECO:0007669"/>
    <property type="project" value="InterPro"/>
</dbReference>
<dbReference type="InterPro" id="IPR039425">
    <property type="entry name" value="RNA_pol_sigma-70-like"/>
</dbReference>
<dbReference type="InterPro" id="IPR011250">
    <property type="entry name" value="OMP/PagP_B-barrel"/>
</dbReference>
<dbReference type="Gene3D" id="2.40.160.20">
    <property type="match status" value="1"/>
</dbReference>
<dbReference type="PANTHER" id="PTHR43133:SF46">
    <property type="entry name" value="RNA POLYMERASE SIGMA-70 FACTOR ECF SUBFAMILY"/>
    <property type="match status" value="1"/>
</dbReference>
<name>A0A137SVI0_9BACT</name>
<evidence type="ECO:0000256" key="3">
    <source>
        <dbReference type="ARBA" id="ARBA00023082"/>
    </source>
</evidence>
<keyword evidence="5" id="KW-0472">Membrane</keyword>
<evidence type="ECO:0000259" key="8">
    <source>
        <dbReference type="Pfam" id="PF13568"/>
    </source>
</evidence>
<feature type="domain" description="RNA polymerase sigma-70 region 2" evidence="6">
    <location>
        <begin position="37"/>
        <end position="101"/>
    </location>
</feature>
<dbReference type="Gene3D" id="1.10.10.10">
    <property type="entry name" value="Winged helix-like DNA-binding domain superfamily/Winged helix DNA-binding domain"/>
    <property type="match status" value="1"/>
</dbReference>
<evidence type="ECO:0000259" key="6">
    <source>
        <dbReference type="Pfam" id="PF04542"/>
    </source>
</evidence>
<dbReference type="GO" id="GO:0016987">
    <property type="term" value="F:sigma factor activity"/>
    <property type="evidence" value="ECO:0007669"/>
    <property type="project" value="UniProtKB-KW"/>
</dbReference>
<dbReference type="InterPro" id="IPR007627">
    <property type="entry name" value="RNA_pol_sigma70_r2"/>
</dbReference>
<feature type="domain" description="Outer membrane protein beta-barrel" evidence="8">
    <location>
        <begin position="428"/>
        <end position="551"/>
    </location>
</feature>